<reference evidence="3 4" key="1">
    <citation type="journal article" date="2012" name="J. Bacteriol.">
        <title>Draft Genome Sequence of Oceaniovalibus guishaninsula JLT2003T.</title>
        <authorList>
            <person name="Tang K."/>
            <person name="Liu K."/>
            <person name="Jiao N."/>
        </authorList>
    </citation>
    <scope>NUCLEOTIDE SEQUENCE [LARGE SCALE GENOMIC DNA]</scope>
    <source>
        <strain evidence="3 4">JLT2003</strain>
    </source>
</reference>
<accession>K2HBR7</accession>
<dbReference type="RefSeq" id="WP_007427185.1">
    <property type="nucleotide sequence ID" value="NZ_AMGO01000046.1"/>
</dbReference>
<evidence type="ECO:0000256" key="1">
    <source>
        <dbReference type="ARBA" id="ARBA00022729"/>
    </source>
</evidence>
<dbReference type="SUPFAM" id="SSF53850">
    <property type="entry name" value="Periplasmic binding protein-like II"/>
    <property type="match status" value="1"/>
</dbReference>
<dbReference type="STRING" id="1231392.OCGS_2033"/>
<dbReference type="PANTHER" id="PTHR30222:SF17">
    <property type="entry name" value="SPERMIDINE_PUTRESCINE-BINDING PERIPLASMIC PROTEIN"/>
    <property type="match status" value="1"/>
</dbReference>
<comment type="caution">
    <text evidence="3">The sequence shown here is derived from an EMBL/GenBank/DDBJ whole genome shotgun (WGS) entry which is preliminary data.</text>
</comment>
<dbReference type="Gene3D" id="3.40.190.10">
    <property type="entry name" value="Periplasmic binding protein-like II"/>
    <property type="match status" value="2"/>
</dbReference>
<evidence type="ECO:0000313" key="4">
    <source>
        <dbReference type="Proteomes" id="UP000006765"/>
    </source>
</evidence>
<dbReference type="PANTHER" id="PTHR30222">
    <property type="entry name" value="SPERMIDINE/PUTRESCINE-BINDING PERIPLASMIC PROTEIN"/>
    <property type="match status" value="1"/>
</dbReference>
<dbReference type="Proteomes" id="UP000006765">
    <property type="component" value="Unassembled WGS sequence"/>
</dbReference>
<gene>
    <name evidence="3" type="ORF">OCGS_2033</name>
</gene>
<dbReference type="AlphaFoldDB" id="K2HBR7"/>
<dbReference type="PATRIC" id="fig|1231392.3.peg.2044"/>
<feature type="signal peptide" evidence="2">
    <location>
        <begin position="1"/>
        <end position="20"/>
    </location>
</feature>
<dbReference type="EMBL" id="AMGO01000046">
    <property type="protein sequence ID" value="EKE44052.1"/>
    <property type="molecule type" value="Genomic_DNA"/>
</dbReference>
<dbReference type="OrthoDB" id="9769319at2"/>
<evidence type="ECO:0000313" key="3">
    <source>
        <dbReference type="EMBL" id="EKE44052.1"/>
    </source>
</evidence>
<evidence type="ECO:0000256" key="2">
    <source>
        <dbReference type="SAM" id="SignalP"/>
    </source>
</evidence>
<organism evidence="3 4">
    <name type="scientific">Oceaniovalibus guishaninsula JLT2003</name>
    <dbReference type="NCBI Taxonomy" id="1231392"/>
    <lineage>
        <taxon>Bacteria</taxon>
        <taxon>Pseudomonadati</taxon>
        <taxon>Pseudomonadota</taxon>
        <taxon>Alphaproteobacteria</taxon>
        <taxon>Rhodobacterales</taxon>
        <taxon>Roseobacteraceae</taxon>
        <taxon>Oceaniovalibus</taxon>
    </lineage>
</organism>
<proteinExistence type="predicted"/>
<keyword evidence="1 2" id="KW-0732">Signal</keyword>
<dbReference type="eggNOG" id="COG0687">
    <property type="taxonomic scope" value="Bacteria"/>
</dbReference>
<keyword evidence="4" id="KW-1185">Reference proteome</keyword>
<dbReference type="Pfam" id="PF13343">
    <property type="entry name" value="SBP_bac_6"/>
    <property type="match status" value="1"/>
</dbReference>
<feature type="chain" id="PRO_5003858561" evidence="2">
    <location>
        <begin position="21"/>
        <end position="346"/>
    </location>
</feature>
<sequence length="346" mass="37160">MARRTTALVTLSCLAAPAMAEDGDLLILDYSGFENPAFHQPYIDQHGASPTYSFFGDEEEAFQKLRSGFEADIAHICAGSVSKWEASDLLEPWDTARIDAFDDLDTDLTGSDVTADLDQVTWVPTDFGTTGIAYNTDEVPAEAVASLNVFLDPAYSQRVAIPDNVDDAFALAYLATGTTDWRDASDAQFQAAADWLRQAHENLRTYWTGPAELAQLMATGDVLVAWAWNETLPTMAAQDFPIGFQREPAEGSSLWLCGYVNLKDGPGSADKAYDYLNAMLSEAAAPGLLDAGFGSANSIALNAQGAEALQASGLGPVDVPLLAQLPIDADQRARHSEAFEKIKAGF</sequence>
<name>K2HBR7_9RHOB</name>
<protein>
    <submittedName>
        <fullName evidence="3">ABC polyamine transporter, periplasmic substrate-binding protein</fullName>
    </submittedName>
</protein>